<evidence type="ECO:0000256" key="1">
    <source>
        <dbReference type="SAM" id="Phobius"/>
    </source>
</evidence>
<keyword evidence="1" id="KW-0812">Transmembrane</keyword>
<proteinExistence type="predicted"/>
<name>A0A0C2GM74_9BILA</name>
<dbReference type="EMBL" id="KN733447">
    <property type="protein sequence ID" value="KIH58166.1"/>
    <property type="molecule type" value="Genomic_DNA"/>
</dbReference>
<dbReference type="GO" id="GO:0006811">
    <property type="term" value="P:monoatomic ion transport"/>
    <property type="evidence" value="ECO:0007669"/>
    <property type="project" value="InterPro"/>
</dbReference>
<dbReference type="AlphaFoldDB" id="A0A0C2GM74"/>
<dbReference type="SUPFAM" id="SSF90112">
    <property type="entry name" value="Neurotransmitter-gated ion-channel transmembrane pore"/>
    <property type="match status" value="1"/>
</dbReference>
<dbReference type="OrthoDB" id="8890589at2759"/>
<feature type="transmembrane region" description="Helical" evidence="1">
    <location>
        <begin position="62"/>
        <end position="82"/>
    </location>
</feature>
<protein>
    <submittedName>
        <fullName evidence="2">Uncharacterized protein</fullName>
    </submittedName>
</protein>
<sequence length="88" mass="10266">MNIIAVHGHFSFLSEEGEGERIEVEAQMDQRIPLLSMVPMPPIPFKPKPPAWTRIRPSQVDLFSRIAFPSFFIFFHIVYWGFYLNVSI</sequence>
<dbReference type="Gene3D" id="1.20.58.390">
    <property type="entry name" value="Neurotransmitter-gated ion-channel transmembrane domain"/>
    <property type="match status" value="1"/>
</dbReference>
<dbReference type="InterPro" id="IPR038050">
    <property type="entry name" value="Neuro_actylchol_rec"/>
</dbReference>
<evidence type="ECO:0000313" key="2">
    <source>
        <dbReference type="EMBL" id="KIH58166.1"/>
    </source>
</evidence>
<evidence type="ECO:0000313" key="3">
    <source>
        <dbReference type="Proteomes" id="UP000054047"/>
    </source>
</evidence>
<gene>
    <name evidence="2" type="ORF">ANCDUO_11636</name>
</gene>
<dbReference type="Proteomes" id="UP000054047">
    <property type="component" value="Unassembled WGS sequence"/>
</dbReference>
<reference evidence="2 3" key="1">
    <citation type="submission" date="2013-12" db="EMBL/GenBank/DDBJ databases">
        <title>Draft genome of the parsitic nematode Ancylostoma duodenale.</title>
        <authorList>
            <person name="Mitreva M."/>
        </authorList>
    </citation>
    <scope>NUCLEOTIDE SEQUENCE [LARGE SCALE GENOMIC DNA]</scope>
    <source>
        <strain evidence="2 3">Zhejiang</strain>
    </source>
</reference>
<dbReference type="InterPro" id="IPR036719">
    <property type="entry name" value="Neuro-gated_channel_TM_sf"/>
</dbReference>
<keyword evidence="1" id="KW-0472">Membrane</keyword>
<accession>A0A0C2GM74</accession>
<dbReference type="GO" id="GO:0016020">
    <property type="term" value="C:membrane"/>
    <property type="evidence" value="ECO:0007669"/>
    <property type="project" value="InterPro"/>
</dbReference>
<keyword evidence="1" id="KW-1133">Transmembrane helix</keyword>
<keyword evidence="3" id="KW-1185">Reference proteome</keyword>
<organism evidence="2 3">
    <name type="scientific">Ancylostoma duodenale</name>
    <dbReference type="NCBI Taxonomy" id="51022"/>
    <lineage>
        <taxon>Eukaryota</taxon>
        <taxon>Metazoa</taxon>
        <taxon>Ecdysozoa</taxon>
        <taxon>Nematoda</taxon>
        <taxon>Chromadorea</taxon>
        <taxon>Rhabditida</taxon>
        <taxon>Rhabditina</taxon>
        <taxon>Rhabditomorpha</taxon>
        <taxon>Strongyloidea</taxon>
        <taxon>Ancylostomatidae</taxon>
        <taxon>Ancylostomatinae</taxon>
        <taxon>Ancylostoma</taxon>
    </lineage>
</organism>